<dbReference type="SUPFAM" id="SSF103473">
    <property type="entry name" value="MFS general substrate transporter"/>
    <property type="match status" value="1"/>
</dbReference>
<proteinExistence type="predicted"/>
<reference evidence="8" key="1">
    <citation type="submission" date="2021-06" db="EMBL/GenBank/DDBJ databases">
        <authorList>
            <consortium name="DOE Joint Genome Institute"/>
            <person name="Mondo S.J."/>
            <person name="Amses K.R."/>
            <person name="Simmons D.R."/>
            <person name="Longcore J.E."/>
            <person name="Seto K."/>
            <person name="Alves G.H."/>
            <person name="Bonds A.E."/>
            <person name="Quandt C.A."/>
            <person name="Davis W.J."/>
            <person name="Chang Y."/>
            <person name="Letcher P.M."/>
            <person name="Powell M.J."/>
            <person name="Kuo A."/>
            <person name="Labutti K."/>
            <person name="Pangilinan J."/>
            <person name="Andreopoulos W."/>
            <person name="Tritt A."/>
            <person name="Riley R."/>
            <person name="Hundley H."/>
            <person name="Johnson J."/>
            <person name="Lipzen A."/>
            <person name="Barry K."/>
            <person name="Berbee M.L."/>
            <person name="Buchler N.E."/>
            <person name="Grigoriev I.V."/>
            <person name="Spatafora J.W."/>
            <person name="Stajich J.E."/>
            <person name="James T.Y."/>
        </authorList>
    </citation>
    <scope>NUCLEOTIDE SEQUENCE</scope>
    <source>
        <strain evidence="8">AG</strain>
    </source>
</reference>
<feature type="transmembrane region" description="Helical" evidence="6">
    <location>
        <begin position="109"/>
        <end position="131"/>
    </location>
</feature>
<dbReference type="InterPro" id="IPR011701">
    <property type="entry name" value="MFS"/>
</dbReference>
<keyword evidence="5 6" id="KW-0472">Membrane</keyword>
<dbReference type="CDD" id="cd17330">
    <property type="entry name" value="MFS_SLC46_TetA_like"/>
    <property type="match status" value="1"/>
</dbReference>
<feature type="transmembrane region" description="Helical" evidence="6">
    <location>
        <begin position="143"/>
        <end position="166"/>
    </location>
</feature>
<feature type="transmembrane region" description="Helical" evidence="6">
    <location>
        <begin position="423"/>
        <end position="442"/>
    </location>
</feature>
<feature type="transmembrane region" description="Helical" evidence="6">
    <location>
        <begin position="52"/>
        <end position="74"/>
    </location>
</feature>
<dbReference type="GO" id="GO:0022857">
    <property type="term" value="F:transmembrane transporter activity"/>
    <property type="evidence" value="ECO:0007669"/>
    <property type="project" value="InterPro"/>
</dbReference>
<keyword evidence="9" id="KW-1185">Reference proteome</keyword>
<evidence type="ECO:0000256" key="4">
    <source>
        <dbReference type="ARBA" id="ARBA00022989"/>
    </source>
</evidence>
<dbReference type="EMBL" id="MU620924">
    <property type="protein sequence ID" value="KAI8578937.1"/>
    <property type="molecule type" value="Genomic_DNA"/>
</dbReference>
<comment type="subcellular location">
    <subcellularLocation>
        <location evidence="1">Membrane</location>
        <topology evidence="1">Multi-pass membrane protein</topology>
    </subcellularLocation>
</comment>
<feature type="domain" description="Major facilitator superfamily (MFS) profile" evidence="7">
    <location>
        <begin position="1"/>
        <end position="488"/>
    </location>
</feature>
<dbReference type="GeneID" id="75914885"/>
<evidence type="ECO:0000256" key="3">
    <source>
        <dbReference type="ARBA" id="ARBA00022692"/>
    </source>
</evidence>
<dbReference type="PANTHER" id="PTHR23504:SF15">
    <property type="entry name" value="MAJOR FACILITATOR SUPERFAMILY (MFS) PROFILE DOMAIN-CONTAINING PROTEIN"/>
    <property type="match status" value="1"/>
</dbReference>
<feature type="transmembrane region" description="Helical" evidence="6">
    <location>
        <begin position="193"/>
        <end position="213"/>
    </location>
</feature>
<keyword evidence="3 6" id="KW-0812">Transmembrane</keyword>
<feature type="transmembrane region" description="Helical" evidence="6">
    <location>
        <begin position="15"/>
        <end position="40"/>
    </location>
</feature>
<evidence type="ECO:0000256" key="5">
    <source>
        <dbReference type="ARBA" id="ARBA00023136"/>
    </source>
</evidence>
<dbReference type="PANTHER" id="PTHR23504">
    <property type="entry name" value="MAJOR FACILITATOR SUPERFAMILY DOMAIN-CONTAINING PROTEIN 10"/>
    <property type="match status" value="1"/>
</dbReference>
<feature type="transmembrane region" description="Helical" evidence="6">
    <location>
        <begin position="355"/>
        <end position="373"/>
    </location>
</feature>
<gene>
    <name evidence="8" type="ORF">K450DRAFT_244198</name>
</gene>
<dbReference type="Pfam" id="PF07690">
    <property type="entry name" value="MFS_1"/>
    <property type="match status" value="1"/>
</dbReference>
<evidence type="ECO:0000259" key="7">
    <source>
        <dbReference type="PROSITE" id="PS50850"/>
    </source>
</evidence>
<evidence type="ECO:0000256" key="2">
    <source>
        <dbReference type="ARBA" id="ARBA00022448"/>
    </source>
</evidence>
<reference evidence="8" key="2">
    <citation type="journal article" date="2022" name="Proc. Natl. Acad. Sci. U.S.A.">
        <title>Diploid-dominant life cycles characterize the early evolution of Fungi.</title>
        <authorList>
            <person name="Amses K.R."/>
            <person name="Simmons D.R."/>
            <person name="Longcore J.E."/>
            <person name="Mondo S.J."/>
            <person name="Seto K."/>
            <person name="Jeronimo G.H."/>
            <person name="Bonds A.E."/>
            <person name="Quandt C.A."/>
            <person name="Davis W.J."/>
            <person name="Chang Y."/>
            <person name="Federici B.A."/>
            <person name="Kuo A."/>
            <person name="LaButti K."/>
            <person name="Pangilinan J."/>
            <person name="Andreopoulos W."/>
            <person name="Tritt A."/>
            <person name="Riley R."/>
            <person name="Hundley H."/>
            <person name="Johnson J."/>
            <person name="Lipzen A."/>
            <person name="Barry K."/>
            <person name="Lang B.F."/>
            <person name="Cuomo C.A."/>
            <person name="Buchler N.E."/>
            <person name="Grigoriev I.V."/>
            <person name="Spatafora J.W."/>
            <person name="Stajich J.E."/>
            <person name="James T.Y."/>
        </authorList>
    </citation>
    <scope>NUCLEOTIDE SEQUENCE</scope>
    <source>
        <strain evidence="8">AG</strain>
    </source>
</reference>
<dbReference type="RefSeq" id="XP_051443941.1">
    <property type="nucleotide sequence ID" value="XM_051589540.1"/>
</dbReference>
<protein>
    <recommendedName>
        <fullName evidence="7">Major facilitator superfamily (MFS) profile domain-containing protein</fullName>
    </recommendedName>
</protein>
<evidence type="ECO:0000256" key="6">
    <source>
        <dbReference type="SAM" id="Phobius"/>
    </source>
</evidence>
<name>A0AAD5E905_UMBRA</name>
<dbReference type="Gene3D" id="1.20.1250.20">
    <property type="entry name" value="MFS general substrate transporter like domains"/>
    <property type="match status" value="1"/>
</dbReference>
<dbReference type="Proteomes" id="UP001206595">
    <property type="component" value="Unassembled WGS sequence"/>
</dbReference>
<keyword evidence="2" id="KW-0813">Transport</keyword>
<dbReference type="PROSITE" id="PS50850">
    <property type="entry name" value="MFS"/>
    <property type="match status" value="1"/>
</dbReference>
<accession>A0AAD5E905</accession>
<dbReference type="GO" id="GO:0016020">
    <property type="term" value="C:membrane"/>
    <property type="evidence" value="ECO:0007669"/>
    <property type="project" value="UniProtKB-SubCell"/>
</dbReference>
<organism evidence="8 9">
    <name type="scientific">Umbelopsis ramanniana AG</name>
    <dbReference type="NCBI Taxonomy" id="1314678"/>
    <lineage>
        <taxon>Eukaryota</taxon>
        <taxon>Fungi</taxon>
        <taxon>Fungi incertae sedis</taxon>
        <taxon>Mucoromycota</taxon>
        <taxon>Mucoromycotina</taxon>
        <taxon>Umbelopsidomycetes</taxon>
        <taxon>Umbelopsidales</taxon>
        <taxon>Umbelopsidaceae</taxon>
        <taxon>Umbelopsis</taxon>
    </lineage>
</organism>
<evidence type="ECO:0000313" key="8">
    <source>
        <dbReference type="EMBL" id="KAI8578937.1"/>
    </source>
</evidence>
<sequence>MVQVASPTPLPWKSLLVICAVRLAEPIAATMCFPFLPFMVRDFHLSDNPDDVGYYLGWMASSFCIAQFFTTIFWGSISDKFGRRPIILIGLLGTAITNTLFGFSTNYKYALITRTLCGAVNANIGIIRSMVAEITNHSNHARAFSLLPLTMGVGTVAGPMLGALFVRPVDQFPGLFEWLNNPALTHFFQTYPYSLPCIMGSTFCLTGAIFGYFNLEETLPGRRAPDFEERFHIQSPANATADETTGLLGKNKKLNYGNGVEDDAPVPVKDNKSTYLAALTPDIQKVIFSYVLICCTVIMETELFALWTTSDVTSGGLGFNSKKLGTALTISGVGMMFMQVIVYPRLQRRFGTIPLFRTMLAVATVVFFSQGFIREFAQRQMYQALWTVLVTILFLKSATVSVMFTSSMILVASHGANSDKRGFINGLAETLAAGVRGIGPALGGTAYSWALGAEYFPQWLRWQFVFIMVSAICFANFIESWWIREPSRPKQPLNQVVIIAKTVEQEEASMAN</sequence>
<feature type="transmembrane region" description="Helical" evidence="6">
    <location>
        <begin position="287"/>
        <end position="307"/>
    </location>
</feature>
<dbReference type="PRINTS" id="PR01035">
    <property type="entry name" value="TCRTETA"/>
</dbReference>
<dbReference type="InterPro" id="IPR001958">
    <property type="entry name" value="Tet-R_TetA/multi-R_MdtG-like"/>
</dbReference>
<feature type="transmembrane region" description="Helical" evidence="6">
    <location>
        <begin position="327"/>
        <end position="343"/>
    </location>
</feature>
<feature type="transmembrane region" description="Helical" evidence="6">
    <location>
        <begin position="385"/>
        <end position="411"/>
    </location>
</feature>
<evidence type="ECO:0000256" key="1">
    <source>
        <dbReference type="ARBA" id="ARBA00004141"/>
    </source>
</evidence>
<dbReference type="InterPro" id="IPR020846">
    <property type="entry name" value="MFS_dom"/>
</dbReference>
<feature type="transmembrane region" description="Helical" evidence="6">
    <location>
        <begin position="86"/>
        <end position="103"/>
    </location>
</feature>
<dbReference type="AlphaFoldDB" id="A0AAD5E905"/>
<feature type="transmembrane region" description="Helical" evidence="6">
    <location>
        <begin position="462"/>
        <end position="483"/>
    </location>
</feature>
<dbReference type="InterPro" id="IPR036259">
    <property type="entry name" value="MFS_trans_sf"/>
</dbReference>
<evidence type="ECO:0000313" key="9">
    <source>
        <dbReference type="Proteomes" id="UP001206595"/>
    </source>
</evidence>
<comment type="caution">
    <text evidence="8">The sequence shown here is derived from an EMBL/GenBank/DDBJ whole genome shotgun (WGS) entry which is preliminary data.</text>
</comment>
<keyword evidence="4 6" id="KW-1133">Transmembrane helix</keyword>